<name>A0A4Z2FXJ6_9TELE</name>
<evidence type="ECO:0000256" key="3">
    <source>
        <dbReference type="ARBA" id="ARBA00022737"/>
    </source>
</evidence>
<sequence length="185" mass="20371">MGGIQHLVDLLDHKLTEVQKSSCGALRNLVYGKATDDNKNLVLLPPAGVLWNLSSCDAVKMTIVRDALSTLANTVVIPHSGWSSLAPRDEHKVKFQSSMLLRNTTGCLRRRDADRHEASQRRCESFTRSAPVSADSNDTHSASVICSLGISKIEESGIRMCRRSEGREDLLADTPVTTPRGRDFR</sequence>
<dbReference type="Pfam" id="PF00514">
    <property type="entry name" value="Arm"/>
    <property type="match status" value="1"/>
</dbReference>
<comment type="caution">
    <text evidence="7">The sequence shown here is derived from an EMBL/GenBank/DDBJ whole genome shotgun (WGS) entry which is preliminary data.</text>
</comment>
<keyword evidence="5" id="KW-0965">Cell junction</keyword>
<gene>
    <name evidence="7" type="primary">Pkp4_1</name>
    <name evidence="7" type="ORF">EYF80_043830</name>
</gene>
<comment type="subcellular location">
    <subcellularLocation>
        <location evidence="1">Cell junction</location>
    </subcellularLocation>
</comment>
<dbReference type="InterPro" id="IPR000225">
    <property type="entry name" value="Armadillo"/>
</dbReference>
<dbReference type="SUPFAM" id="SSF48371">
    <property type="entry name" value="ARM repeat"/>
    <property type="match status" value="1"/>
</dbReference>
<evidence type="ECO:0000256" key="4">
    <source>
        <dbReference type="ARBA" id="ARBA00022889"/>
    </source>
</evidence>
<dbReference type="OrthoDB" id="3245100at2759"/>
<comment type="similarity">
    <text evidence="2">Belongs to the beta-catenin family.</text>
</comment>
<reference evidence="7 8" key="1">
    <citation type="submission" date="2019-03" db="EMBL/GenBank/DDBJ databases">
        <title>First draft genome of Liparis tanakae, snailfish: a comprehensive survey of snailfish specific genes.</title>
        <authorList>
            <person name="Kim W."/>
            <person name="Song I."/>
            <person name="Jeong J.-H."/>
            <person name="Kim D."/>
            <person name="Kim S."/>
            <person name="Ryu S."/>
            <person name="Song J.Y."/>
            <person name="Lee S.K."/>
        </authorList>
    </citation>
    <scope>NUCLEOTIDE SEQUENCE [LARGE SCALE GENOMIC DNA]</scope>
    <source>
        <tissue evidence="7">Muscle</tissue>
    </source>
</reference>
<organism evidence="7 8">
    <name type="scientific">Liparis tanakae</name>
    <name type="common">Tanaka's snailfish</name>
    <dbReference type="NCBI Taxonomy" id="230148"/>
    <lineage>
        <taxon>Eukaryota</taxon>
        <taxon>Metazoa</taxon>
        <taxon>Chordata</taxon>
        <taxon>Craniata</taxon>
        <taxon>Vertebrata</taxon>
        <taxon>Euteleostomi</taxon>
        <taxon>Actinopterygii</taxon>
        <taxon>Neopterygii</taxon>
        <taxon>Teleostei</taxon>
        <taxon>Neoteleostei</taxon>
        <taxon>Acanthomorphata</taxon>
        <taxon>Eupercaria</taxon>
        <taxon>Perciformes</taxon>
        <taxon>Cottioidei</taxon>
        <taxon>Cottales</taxon>
        <taxon>Liparidae</taxon>
        <taxon>Liparis</taxon>
    </lineage>
</organism>
<dbReference type="PANTHER" id="PTHR10372:SF8">
    <property type="entry name" value="PLAKOPHILIN-4"/>
    <property type="match status" value="1"/>
</dbReference>
<dbReference type="PROSITE" id="PS50176">
    <property type="entry name" value="ARM_REPEAT"/>
    <property type="match status" value="1"/>
</dbReference>
<dbReference type="GO" id="GO:0098609">
    <property type="term" value="P:cell-cell adhesion"/>
    <property type="evidence" value="ECO:0007669"/>
    <property type="project" value="InterPro"/>
</dbReference>
<keyword evidence="4" id="KW-0130">Cell adhesion</keyword>
<dbReference type="InterPro" id="IPR011989">
    <property type="entry name" value="ARM-like"/>
</dbReference>
<dbReference type="PANTHER" id="PTHR10372">
    <property type="entry name" value="PLAKOPHILLIN-RELATED"/>
    <property type="match status" value="1"/>
</dbReference>
<dbReference type="GO" id="GO:0005634">
    <property type="term" value="C:nucleus"/>
    <property type="evidence" value="ECO:0007669"/>
    <property type="project" value="TreeGrafter"/>
</dbReference>
<evidence type="ECO:0000256" key="2">
    <source>
        <dbReference type="ARBA" id="ARBA00005462"/>
    </source>
</evidence>
<keyword evidence="3" id="KW-0677">Repeat</keyword>
<dbReference type="InterPro" id="IPR016024">
    <property type="entry name" value="ARM-type_fold"/>
</dbReference>
<accession>A0A4Z2FXJ6</accession>
<feature type="repeat" description="ARM" evidence="6">
    <location>
        <begin position="2"/>
        <end position="29"/>
    </location>
</feature>
<dbReference type="Proteomes" id="UP000314294">
    <property type="component" value="Unassembled WGS sequence"/>
</dbReference>
<evidence type="ECO:0000256" key="6">
    <source>
        <dbReference type="PROSITE-ProRule" id="PRU00259"/>
    </source>
</evidence>
<evidence type="ECO:0000256" key="5">
    <source>
        <dbReference type="ARBA" id="ARBA00022949"/>
    </source>
</evidence>
<dbReference type="InterPro" id="IPR028435">
    <property type="entry name" value="Plakophilin/d_Catenin"/>
</dbReference>
<evidence type="ECO:0000313" key="8">
    <source>
        <dbReference type="Proteomes" id="UP000314294"/>
    </source>
</evidence>
<dbReference type="EMBL" id="SRLO01000815">
    <property type="protein sequence ID" value="TNN45949.1"/>
    <property type="molecule type" value="Genomic_DNA"/>
</dbReference>
<dbReference type="Gene3D" id="1.25.10.10">
    <property type="entry name" value="Leucine-rich Repeat Variant"/>
    <property type="match status" value="2"/>
</dbReference>
<dbReference type="GO" id="GO:0005737">
    <property type="term" value="C:cytoplasm"/>
    <property type="evidence" value="ECO:0007669"/>
    <property type="project" value="TreeGrafter"/>
</dbReference>
<protein>
    <submittedName>
        <fullName evidence="7">Plakophilin-4</fullName>
    </submittedName>
</protein>
<evidence type="ECO:0000256" key="1">
    <source>
        <dbReference type="ARBA" id="ARBA00004282"/>
    </source>
</evidence>
<dbReference type="GO" id="GO:0005886">
    <property type="term" value="C:plasma membrane"/>
    <property type="evidence" value="ECO:0007669"/>
    <property type="project" value="TreeGrafter"/>
</dbReference>
<keyword evidence="8" id="KW-1185">Reference proteome</keyword>
<dbReference type="GO" id="GO:0005912">
    <property type="term" value="C:adherens junction"/>
    <property type="evidence" value="ECO:0007669"/>
    <property type="project" value="TreeGrafter"/>
</dbReference>
<evidence type="ECO:0000313" key="7">
    <source>
        <dbReference type="EMBL" id="TNN45949.1"/>
    </source>
</evidence>
<proteinExistence type="inferred from homology"/>
<dbReference type="AlphaFoldDB" id="A0A4Z2FXJ6"/>